<dbReference type="InterPro" id="IPR001356">
    <property type="entry name" value="HD"/>
</dbReference>
<dbReference type="SMART" id="SM00389">
    <property type="entry name" value="HOX"/>
    <property type="match status" value="1"/>
</dbReference>
<evidence type="ECO:0000259" key="12">
    <source>
        <dbReference type="PROSITE" id="PS50071"/>
    </source>
</evidence>
<name>A0ABN8QB45_9CNID</name>
<dbReference type="SUPFAM" id="SSF46689">
    <property type="entry name" value="Homeodomain-like"/>
    <property type="match status" value="1"/>
</dbReference>
<reference evidence="13 14" key="1">
    <citation type="submission" date="2022-05" db="EMBL/GenBank/DDBJ databases">
        <authorList>
            <consortium name="Genoscope - CEA"/>
            <person name="William W."/>
        </authorList>
    </citation>
    <scope>NUCLEOTIDE SEQUENCE [LARGE SCALE GENOMIC DNA]</scope>
</reference>
<evidence type="ECO:0000256" key="5">
    <source>
        <dbReference type="ARBA" id="ARBA00023155"/>
    </source>
</evidence>
<keyword evidence="2" id="KW-0217">Developmental protein</keyword>
<dbReference type="PROSITE" id="PS00027">
    <property type="entry name" value="HOMEOBOX_1"/>
    <property type="match status" value="1"/>
</dbReference>
<keyword evidence="4 9" id="KW-0238">DNA-binding</keyword>
<evidence type="ECO:0000313" key="13">
    <source>
        <dbReference type="EMBL" id="CAH3161007.1"/>
    </source>
</evidence>
<dbReference type="Gene3D" id="1.10.10.60">
    <property type="entry name" value="Homeodomain-like"/>
    <property type="match status" value="1"/>
</dbReference>
<accession>A0ABN8QB45</accession>
<dbReference type="PRINTS" id="PR00024">
    <property type="entry name" value="HOMEOBOX"/>
</dbReference>
<evidence type="ECO:0000256" key="9">
    <source>
        <dbReference type="PROSITE-ProRule" id="PRU00108"/>
    </source>
</evidence>
<evidence type="ECO:0000256" key="7">
    <source>
        <dbReference type="ARBA" id="ARBA00023163"/>
    </source>
</evidence>
<keyword evidence="5 9" id="KW-0371">Homeobox</keyword>
<dbReference type="InterPro" id="IPR020479">
    <property type="entry name" value="HD_metazoa"/>
</dbReference>
<feature type="region of interest" description="Disordered" evidence="11">
    <location>
        <begin position="87"/>
        <end position="138"/>
    </location>
</feature>
<dbReference type="InterPro" id="IPR009057">
    <property type="entry name" value="Homeodomain-like_sf"/>
</dbReference>
<keyword evidence="7" id="KW-0804">Transcription</keyword>
<dbReference type="PROSITE" id="PS50071">
    <property type="entry name" value="HOMEOBOX_2"/>
    <property type="match status" value="1"/>
</dbReference>
<protein>
    <recommendedName>
        <fullName evidence="12">Homeobox domain-containing protein</fullName>
    </recommendedName>
</protein>
<gene>
    <name evidence="13" type="ORF">PEVE_00003807</name>
</gene>
<dbReference type="EMBL" id="CALNXI010001230">
    <property type="protein sequence ID" value="CAH3161007.1"/>
    <property type="molecule type" value="Genomic_DNA"/>
</dbReference>
<feature type="compositionally biased region" description="Acidic residues" evidence="11">
    <location>
        <begin position="101"/>
        <end position="120"/>
    </location>
</feature>
<feature type="DNA-binding region" description="Homeobox" evidence="9">
    <location>
        <begin position="132"/>
        <end position="191"/>
    </location>
</feature>
<evidence type="ECO:0000256" key="6">
    <source>
        <dbReference type="ARBA" id="ARBA00023159"/>
    </source>
</evidence>
<comment type="subcellular location">
    <subcellularLocation>
        <location evidence="1 9 10">Nucleus</location>
    </subcellularLocation>
</comment>
<evidence type="ECO:0000256" key="4">
    <source>
        <dbReference type="ARBA" id="ARBA00023125"/>
    </source>
</evidence>
<comment type="caution">
    <text evidence="13">The sequence shown here is derived from an EMBL/GenBank/DDBJ whole genome shotgun (WGS) entry which is preliminary data.</text>
</comment>
<evidence type="ECO:0000256" key="2">
    <source>
        <dbReference type="ARBA" id="ARBA00022473"/>
    </source>
</evidence>
<evidence type="ECO:0000256" key="8">
    <source>
        <dbReference type="ARBA" id="ARBA00023242"/>
    </source>
</evidence>
<evidence type="ECO:0000256" key="10">
    <source>
        <dbReference type="RuleBase" id="RU000682"/>
    </source>
</evidence>
<dbReference type="PANTHER" id="PTHR24328:SF7">
    <property type="entry name" value="BUTTONLESS"/>
    <property type="match status" value="1"/>
</dbReference>
<dbReference type="InterPro" id="IPR042634">
    <property type="entry name" value="MOX-1/MOX-2"/>
</dbReference>
<evidence type="ECO:0000256" key="3">
    <source>
        <dbReference type="ARBA" id="ARBA00023015"/>
    </source>
</evidence>
<sequence>MYPRSYSREQYNSYLYSPQNIPGVFHYPSGYPQPRAIDYSIALPTEPRPLEPIYPAPPRLTHISEQRNDYYYATPVEERPSCMLQESWRPGLSRTTNEHEEYSEENDGDSLEDGVEDSPSSEEKTSGTKSKRRKERTAFTKHQLQELENEFLRNNYLTRLRRYEIAVSLDLTERQIKVWFQNRRMKWKRIKGKSPQKKSSYSIDLTEKETNRAEGVLRE</sequence>
<keyword evidence="8 9" id="KW-0539">Nucleus</keyword>
<feature type="compositionally biased region" description="Basic and acidic residues" evidence="11">
    <location>
        <begin position="205"/>
        <end position="219"/>
    </location>
</feature>
<organism evidence="13 14">
    <name type="scientific">Porites evermanni</name>
    <dbReference type="NCBI Taxonomy" id="104178"/>
    <lineage>
        <taxon>Eukaryota</taxon>
        <taxon>Metazoa</taxon>
        <taxon>Cnidaria</taxon>
        <taxon>Anthozoa</taxon>
        <taxon>Hexacorallia</taxon>
        <taxon>Scleractinia</taxon>
        <taxon>Fungiina</taxon>
        <taxon>Poritidae</taxon>
        <taxon>Porites</taxon>
    </lineage>
</organism>
<keyword evidence="6" id="KW-0010">Activator</keyword>
<dbReference type="CDD" id="cd00086">
    <property type="entry name" value="homeodomain"/>
    <property type="match status" value="1"/>
</dbReference>
<dbReference type="Proteomes" id="UP001159427">
    <property type="component" value="Unassembled WGS sequence"/>
</dbReference>
<evidence type="ECO:0000256" key="11">
    <source>
        <dbReference type="SAM" id="MobiDB-lite"/>
    </source>
</evidence>
<keyword evidence="3" id="KW-0805">Transcription regulation</keyword>
<proteinExistence type="predicted"/>
<dbReference type="Pfam" id="PF00046">
    <property type="entry name" value="Homeodomain"/>
    <property type="match status" value="1"/>
</dbReference>
<feature type="domain" description="Homeobox" evidence="12">
    <location>
        <begin position="130"/>
        <end position="190"/>
    </location>
</feature>
<feature type="region of interest" description="Disordered" evidence="11">
    <location>
        <begin position="190"/>
        <end position="219"/>
    </location>
</feature>
<keyword evidence="14" id="KW-1185">Reference proteome</keyword>
<evidence type="ECO:0000313" key="14">
    <source>
        <dbReference type="Proteomes" id="UP001159427"/>
    </source>
</evidence>
<dbReference type="InterPro" id="IPR017970">
    <property type="entry name" value="Homeobox_CS"/>
</dbReference>
<dbReference type="PANTHER" id="PTHR24328">
    <property type="entry name" value="HOMEOBOX PROTEIN MOX"/>
    <property type="match status" value="1"/>
</dbReference>
<evidence type="ECO:0000256" key="1">
    <source>
        <dbReference type="ARBA" id="ARBA00004123"/>
    </source>
</evidence>